<dbReference type="Proteomes" id="UP000249758">
    <property type="component" value="Segment"/>
</dbReference>
<feature type="compositionally biased region" description="Basic residues" evidence="1">
    <location>
        <begin position="176"/>
        <end position="192"/>
    </location>
</feature>
<name>A0A2U7UFV4_9VIRU</name>
<proteinExistence type="predicted"/>
<dbReference type="InterPro" id="IPR036047">
    <property type="entry name" value="F-box-like_dom_sf"/>
</dbReference>
<evidence type="ECO:0000256" key="1">
    <source>
        <dbReference type="SAM" id="MobiDB-lite"/>
    </source>
</evidence>
<feature type="compositionally biased region" description="Basic and acidic residues" evidence="1">
    <location>
        <begin position="154"/>
        <end position="169"/>
    </location>
</feature>
<organism evidence="2">
    <name type="scientific">Pandoravirus macleodensis</name>
    <dbReference type="NCBI Taxonomy" id="2107707"/>
    <lineage>
        <taxon>Viruses</taxon>
        <taxon>Pandoravirus</taxon>
    </lineage>
</organism>
<dbReference type="KEGG" id="vg:36841812"/>
<feature type="region of interest" description="Disordered" evidence="1">
    <location>
        <begin position="145"/>
        <end position="199"/>
    </location>
</feature>
<dbReference type="CDD" id="cd09917">
    <property type="entry name" value="F-box_SF"/>
    <property type="match status" value="1"/>
</dbReference>
<gene>
    <name evidence="2" type="ORF">pmac_cds_669</name>
</gene>
<sequence>MGMADLPDEMISHIMAFLDDEAFCSARLAHQRFCVDSMDRILTHRAVPRWLRVPPRDLCVKGRADAVRFLCERHYALYAHPFTADDIVAAASAGRADIAAVLVENTRSAGWWRFHPRAVDEAAAARHFDVVEVFRMFGLVPTRRATGSTHHHARAEDANSTHQGADKYRHQALGPRRARTRRKERRRRRTTGHAKVPLI</sequence>
<dbReference type="EMBL" id="MG011691">
    <property type="protein sequence ID" value="AVK77357.1"/>
    <property type="molecule type" value="Genomic_DNA"/>
</dbReference>
<evidence type="ECO:0000313" key="2">
    <source>
        <dbReference type="EMBL" id="AVK77357.1"/>
    </source>
</evidence>
<accession>A0A2U7UFV4</accession>
<reference evidence="2" key="1">
    <citation type="journal article" date="2018" name="Nat. Commun.">
        <title>Diversity and evolution of the emerging Pandoraviridae family.</title>
        <authorList>
            <person name="Legendre M."/>
            <person name="Fabre E."/>
            <person name="Poirot O."/>
            <person name="Jeudy S."/>
            <person name="Lartigue A."/>
            <person name="Alempic J.M."/>
            <person name="Beucher L."/>
            <person name="Philippe N."/>
            <person name="Bertaux L."/>
            <person name="Christo-Foroux E."/>
            <person name="Labadie K."/>
            <person name="Coute Y."/>
            <person name="Abergel C."/>
            <person name="Claverie J.M."/>
        </authorList>
    </citation>
    <scope>NUCLEOTIDE SEQUENCE [LARGE SCALE GENOMIC DNA]</scope>
    <source>
        <strain evidence="2">Macleodensis</strain>
    </source>
</reference>
<dbReference type="GeneID" id="36841812"/>
<evidence type="ECO:0008006" key="3">
    <source>
        <dbReference type="Google" id="ProtNLM"/>
    </source>
</evidence>
<protein>
    <recommendedName>
        <fullName evidence="3">F-box domain containing protein</fullName>
    </recommendedName>
</protein>
<dbReference type="RefSeq" id="YP_009481353.1">
    <property type="nucleotide sequence ID" value="NC_037665.1"/>
</dbReference>
<dbReference type="SUPFAM" id="SSF81383">
    <property type="entry name" value="F-box domain"/>
    <property type="match status" value="1"/>
</dbReference>